<feature type="transmembrane region" description="Helical" evidence="8">
    <location>
        <begin position="497"/>
        <end position="522"/>
    </location>
</feature>
<evidence type="ECO:0000313" key="10">
    <source>
        <dbReference type="EMBL" id="KAK0645205.1"/>
    </source>
</evidence>
<dbReference type="AlphaFoldDB" id="A0AA39Y4E0"/>
<gene>
    <name evidence="10" type="primary">ydfA</name>
    <name evidence="10" type="ORF">DIS24_g8144</name>
</gene>
<evidence type="ECO:0000256" key="4">
    <source>
        <dbReference type="ARBA" id="ARBA00022692"/>
    </source>
</evidence>
<dbReference type="EMBL" id="JAUJDW010000057">
    <property type="protein sequence ID" value="KAK0645205.1"/>
    <property type="molecule type" value="Genomic_DNA"/>
</dbReference>
<evidence type="ECO:0000256" key="7">
    <source>
        <dbReference type="SAM" id="MobiDB-lite"/>
    </source>
</evidence>
<reference evidence="10" key="1">
    <citation type="submission" date="2023-06" db="EMBL/GenBank/DDBJ databases">
        <title>Multi-omics analyses reveal the molecular pathogenesis toolkit of Lasiodiplodia hormozganensis, a cross-kingdom pathogen.</title>
        <authorList>
            <person name="Felix C."/>
            <person name="Meneses R."/>
            <person name="Goncalves M.F.M."/>
            <person name="Tilleman L."/>
            <person name="Duarte A.S."/>
            <person name="Jorrin-Novo J.V."/>
            <person name="Van De Peer Y."/>
            <person name="Deforce D."/>
            <person name="Van Nieuwerburgh F."/>
            <person name="Esteves A.C."/>
            <person name="Alves A."/>
        </authorList>
    </citation>
    <scope>NUCLEOTIDE SEQUENCE</scope>
    <source>
        <strain evidence="10">CBS 339.90</strain>
    </source>
</reference>
<dbReference type="GO" id="GO:0005886">
    <property type="term" value="C:plasma membrane"/>
    <property type="evidence" value="ECO:0007669"/>
    <property type="project" value="UniProtKB-SubCell"/>
</dbReference>
<keyword evidence="2" id="KW-0813">Transport</keyword>
<evidence type="ECO:0000256" key="1">
    <source>
        <dbReference type="ARBA" id="ARBA00004651"/>
    </source>
</evidence>
<evidence type="ECO:0000256" key="5">
    <source>
        <dbReference type="ARBA" id="ARBA00022989"/>
    </source>
</evidence>
<evidence type="ECO:0000256" key="2">
    <source>
        <dbReference type="ARBA" id="ARBA00022448"/>
    </source>
</evidence>
<name>A0AA39Y4E0_9PEZI</name>
<dbReference type="Pfam" id="PF03600">
    <property type="entry name" value="CitMHS"/>
    <property type="match status" value="1"/>
</dbReference>
<evidence type="ECO:0000313" key="11">
    <source>
        <dbReference type="Proteomes" id="UP001175001"/>
    </source>
</evidence>
<dbReference type="GO" id="GO:0055085">
    <property type="term" value="P:transmembrane transport"/>
    <property type="evidence" value="ECO:0007669"/>
    <property type="project" value="InterPro"/>
</dbReference>
<feature type="transmembrane region" description="Helical" evidence="8">
    <location>
        <begin position="543"/>
        <end position="572"/>
    </location>
</feature>
<feature type="compositionally biased region" description="Polar residues" evidence="7">
    <location>
        <begin position="391"/>
        <end position="401"/>
    </location>
</feature>
<organism evidence="10 11">
    <name type="scientific">Lasiodiplodia hormozganensis</name>
    <dbReference type="NCBI Taxonomy" id="869390"/>
    <lineage>
        <taxon>Eukaryota</taxon>
        <taxon>Fungi</taxon>
        <taxon>Dikarya</taxon>
        <taxon>Ascomycota</taxon>
        <taxon>Pezizomycotina</taxon>
        <taxon>Dothideomycetes</taxon>
        <taxon>Dothideomycetes incertae sedis</taxon>
        <taxon>Botryosphaeriales</taxon>
        <taxon>Botryosphaeriaceae</taxon>
        <taxon>Lasiodiplodia</taxon>
    </lineage>
</organism>
<proteinExistence type="predicted"/>
<accession>A0AA39Y4E0</accession>
<feature type="compositionally biased region" description="Basic and acidic residues" evidence="7">
    <location>
        <begin position="373"/>
        <end position="390"/>
    </location>
</feature>
<keyword evidence="3" id="KW-1003">Cell membrane</keyword>
<feature type="transmembrane region" description="Helical" evidence="8">
    <location>
        <begin position="455"/>
        <end position="477"/>
    </location>
</feature>
<feature type="transmembrane region" description="Helical" evidence="8">
    <location>
        <begin position="208"/>
        <end position="226"/>
    </location>
</feature>
<dbReference type="PANTHER" id="PTHR43302">
    <property type="entry name" value="TRANSPORTER ARSB-RELATED"/>
    <property type="match status" value="1"/>
</dbReference>
<dbReference type="Proteomes" id="UP001175001">
    <property type="component" value="Unassembled WGS sequence"/>
</dbReference>
<feature type="region of interest" description="Disordered" evidence="7">
    <location>
        <begin position="353"/>
        <end position="406"/>
    </location>
</feature>
<sequence length="624" mass="69483">MLFFLSLAYIAISIDASGLIRYLAFKVLEKGGDVGHKLFFYLYAFFFGLAGFIGNDPIILSGTAFLAYMTRVSSNIKHPRAWIFSQFAVANIASAILVSSNPTNLVLAGAFDIKFIDYTANMIVPVIVTGIVLFPFLLYFIFADDKLIPPTIKMHELPPDIRDKKPVNPNIPHAKGMEEEKEFSPEDEETGQRLSLEEIMNPFLDKGGAAFGAVIMAVTLITLLALDAASSRTGKHAVFWVTLPAAFVMFCWDIAFGWWHREETRYIARKGREDVERAHIKREIEEKDEQEYQDGTAAYRPDPDEAHARGRSQGPTVDFDRDIEKEENAIELLPRAVNKLKDGDMNGGVQIEVRATNSGSSSESSGRTLVKQTTEEQTAKLVESRSEEKPTTSVEQTNEQKPATDMDKRIKQEMALRQREKDQRPQTLVSLMVDAYRWSQETFPTATAVLGHLPFALVPFAFSMFVLVQALVTKGWVPVFAYGWYHWVSKTSTMGAIGGMGLLSVILCNFAGTNIGATILLSRVIQAWQEIHRVNDVPLSNRTFWATVYSMAIGVNYGAFSAAFSASLAGLLWRDILARKHIHAKSLDFARVNLPIIAICMVVGCGVLAGEVYIMRDESPYNSS</sequence>
<dbReference type="InterPro" id="IPR004680">
    <property type="entry name" value="Cit_transptr-like_dom"/>
</dbReference>
<feature type="transmembrane region" description="Helical" evidence="8">
    <location>
        <begin position="118"/>
        <end position="142"/>
    </location>
</feature>
<protein>
    <submittedName>
        <fullName evidence="10">Arsenical pump membrane protein YdfA</fullName>
    </submittedName>
</protein>
<keyword evidence="5 8" id="KW-1133">Transmembrane helix</keyword>
<feature type="domain" description="Citrate transporter-like" evidence="9">
    <location>
        <begin position="2"/>
        <end position="527"/>
    </location>
</feature>
<feature type="transmembrane region" description="Helical" evidence="8">
    <location>
        <begin position="40"/>
        <end position="69"/>
    </location>
</feature>
<feature type="transmembrane region" description="Helical" evidence="8">
    <location>
        <begin position="238"/>
        <end position="259"/>
    </location>
</feature>
<evidence type="ECO:0000259" key="9">
    <source>
        <dbReference type="Pfam" id="PF03600"/>
    </source>
</evidence>
<keyword evidence="6 8" id="KW-0472">Membrane</keyword>
<keyword evidence="11" id="KW-1185">Reference proteome</keyword>
<evidence type="ECO:0000256" key="8">
    <source>
        <dbReference type="SAM" id="Phobius"/>
    </source>
</evidence>
<dbReference type="PANTHER" id="PTHR43302:SF5">
    <property type="entry name" value="TRANSPORTER ARSB-RELATED"/>
    <property type="match status" value="1"/>
</dbReference>
<evidence type="ECO:0000256" key="3">
    <source>
        <dbReference type="ARBA" id="ARBA00022475"/>
    </source>
</evidence>
<feature type="transmembrane region" description="Helical" evidence="8">
    <location>
        <begin position="592"/>
        <end position="614"/>
    </location>
</feature>
<feature type="transmembrane region" description="Helical" evidence="8">
    <location>
        <begin position="81"/>
        <end position="98"/>
    </location>
</feature>
<comment type="caution">
    <text evidence="10">The sequence shown here is derived from an EMBL/GenBank/DDBJ whole genome shotgun (WGS) entry which is preliminary data.</text>
</comment>
<evidence type="ECO:0000256" key="6">
    <source>
        <dbReference type="ARBA" id="ARBA00023136"/>
    </source>
</evidence>
<feature type="region of interest" description="Disordered" evidence="7">
    <location>
        <begin position="284"/>
        <end position="322"/>
    </location>
</feature>
<comment type="subcellular location">
    <subcellularLocation>
        <location evidence="1">Cell membrane</location>
        <topology evidence="1">Multi-pass membrane protein</topology>
    </subcellularLocation>
</comment>
<keyword evidence="4 8" id="KW-0812">Transmembrane</keyword>